<comment type="caution">
    <text evidence="3">The sequence shown here is derived from an EMBL/GenBank/DDBJ whole genome shotgun (WGS) entry which is preliminary data.</text>
</comment>
<evidence type="ECO:0000313" key="4">
    <source>
        <dbReference type="Proteomes" id="UP000523863"/>
    </source>
</evidence>
<evidence type="ECO:0000259" key="2">
    <source>
        <dbReference type="Pfam" id="PF13556"/>
    </source>
</evidence>
<dbReference type="EMBL" id="JACHBL010000001">
    <property type="protein sequence ID" value="MBB5599231.1"/>
    <property type="molecule type" value="Genomic_DNA"/>
</dbReference>
<dbReference type="Pfam" id="PF07905">
    <property type="entry name" value="PucR"/>
    <property type="match status" value="1"/>
</dbReference>
<proteinExistence type="predicted"/>
<name>A0A7W8YCX0_9MICC</name>
<dbReference type="PANTHER" id="PTHR33744:SF1">
    <property type="entry name" value="DNA-BINDING TRANSCRIPTIONAL ACTIVATOR ADER"/>
    <property type="match status" value="1"/>
</dbReference>
<dbReference type="InterPro" id="IPR012914">
    <property type="entry name" value="PucR_dom"/>
</dbReference>
<dbReference type="InterPro" id="IPR051448">
    <property type="entry name" value="CdaR-like_regulators"/>
</dbReference>
<feature type="domain" description="PucR C-terminal helix-turn-helix" evidence="2">
    <location>
        <begin position="485"/>
        <end position="542"/>
    </location>
</feature>
<dbReference type="Gene3D" id="1.10.10.2840">
    <property type="entry name" value="PucR C-terminal helix-turn-helix domain"/>
    <property type="match status" value="1"/>
</dbReference>
<dbReference type="RefSeq" id="WP_183644035.1">
    <property type="nucleotide sequence ID" value="NZ_JACHBL010000001.1"/>
</dbReference>
<gene>
    <name evidence="3" type="ORF">BKA12_002311</name>
</gene>
<dbReference type="InterPro" id="IPR025736">
    <property type="entry name" value="PucR_C-HTH_dom"/>
</dbReference>
<dbReference type="Pfam" id="PF13556">
    <property type="entry name" value="HTH_30"/>
    <property type="match status" value="1"/>
</dbReference>
<evidence type="ECO:0000313" key="3">
    <source>
        <dbReference type="EMBL" id="MBB5599231.1"/>
    </source>
</evidence>
<dbReference type="AlphaFoldDB" id="A0A7W8YCX0"/>
<reference evidence="3 4" key="1">
    <citation type="submission" date="2020-08" db="EMBL/GenBank/DDBJ databases">
        <title>Sequencing the genomes of 1000 actinobacteria strains.</title>
        <authorList>
            <person name="Klenk H.-P."/>
        </authorList>
    </citation>
    <scope>NUCLEOTIDE SEQUENCE [LARGE SCALE GENOMIC DNA]</scope>
    <source>
        <strain evidence="3 4">DSM 23694</strain>
    </source>
</reference>
<accession>A0A7W8YCX0</accession>
<dbReference type="PANTHER" id="PTHR33744">
    <property type="entry name" value="CARBOHYDRATE DIACID REGULATOR"/>
    <property type="match status" value="1"/>
</dbReference>
<sequence length="553" mass="59734">MQTIASILALDTVMRGEPELLLGSERLNDPVRWVHVAGTRDLTGLLQGGELVLATAAIASPTAASARNFLEALAQEGAAALFVEAPDSRPEYDDAARLLQNAAAQVGVEFPVVQLHREVRFVEITQSVHELIVAEQFSKVERARQLHEEFMNLSVRGASQEDIVEAAARLVGEPVILEDRQHRVLSWSANSDRALEPWTRHEPLEEVALELHWIRSDVGVGGHHWAQLVIPLQEATNHRDEEWASDAVLVLERAAQALTISRLAGRDERAVVQRARSAFLSDAATTAGLSAVRRRELNVRAQALGLGSAQRYLPGVVVLKEEIPQAAEHPSRRYAPGERQNQEIELIEHLYRTAAARRIPLLAATTTSGQVGVLVGLGAVAEGTAARAAEDQTLAEIFASVDMTALRIGVGDSAVEAVDAAAGLAAAAKVAHTAASLISPTHSFYRTVDLRLHGLLSQLAEDQRVADFVEAELGALLHPVDEPALELLTAFIEAGGNRSIVAREKFLSRPAVYARLARIEERLGVSLEDAASRTSLHVALLAREISDGRTSPS</sequence>
<evidence type="ECO:0000259" key="1">
    <source>
        <dbReference type="Pfam" id="PF07905"/>
    </source>
</evidence>
<organism evidence="3 4">
    <name type="scientific">Neomicrococcus lactis</name>
    <dbReference type="NCBI Taxonomy" id="732241"/>
    <lineage>
        <taxon>Bacteria</taxon>
        <taxon>Bacillati</taxon>
        <taxon>Actinomycetota</taxon>
        <taxon>Actinomycetes</taxon>
        <taxon>Micrococcales</taxon>
        <taxon>Micrococcaceae</taxon>
        <taxon>Neomicrococcus</taxon>
    </lineage>
</organism>
<dbReference type="Proteomes" id="UP000523863">
    <property type="component" value="Unassembled WGS sequence"/>
</dbReference>
<keyword evidence="4" id="KW-1185">Reference proteome</keyword>
<feature type="domain" description="Purine catabolism PurC-like" evidence="1">
    <location>
        <begin position="7"/>
        <end position="132"/>
    </location>
</feature>
<protein>
    <submittedName>
        <fullName evidence="3">Purine catabolism regulator</fullName>
    </submittedName>
</protein>
<dbReference type="InterPro" id="IPR042070">
    <property type="entry name" value="PucR_C-HTH_sf"/>
</dbReference>